<dbReference type="OrthoDB" id="4794019at2759"/>
<keyword evidence="3" id="KW-1185">Reference proteome</keyword>
<feature type="chain" id="PRO_5002160241" evidence="1">
    <location>
        <begin position="18"/>
        <end position="282"/>
    </location>
</feature>
<reference evidence="2 3" key="1">
    <citation type="journal article" date="2014" name="BMC Genomics">
        <title>Comparative genomics of the major fungal agents of human and animal Sporotrichosis: Sporothrix schenckii and Sporothrix brasiliensis.</title>
        <authorList>
            <person name="Teixeira M.M."/>
            <person name="de Almeida L.G."/>
            <person name="Kubitschek-Barreira P."/>
            <person name="Alves F.L."/>
            <person name="Kioshima E.S."/>
            <person name="Abadio A.K."/>
            <person name="Fernandes L."/>
            <person name="Derengowski L.S."/>
            <person name="Ferreira K.S."/>
            <person name="Souza R.C."/>
            <person name="Ruiz J.C."/>
            <person name="de Andrade N.C."/>
            <person name="Paes H.C."/>
            <person name="Nicola A.M."/>
            <person name="Albuquerque P."/>
            <person name="Gerber A.L."/>
            <person name="Martins V.P."/>
            <person name="Peconick L.D."/>
            <person name="Neto A.V."/>
            <person name="Chaucanez C.B."/>
            <person name="Silva P.A."/>
            <person name="Cunha O.L."/>
            <person name="de Oliveira F.F."/>
            <person name="dos Santos T.C."/>
            <person name="Barros A.L."/>
            <person name="Soares M.A."/>
            <person name="de Oliveira L.M."/>
            <person name="Marini M.M."/>
            <person name="Villalobos-Duno H."/>
            <person name="Cunha M.M."/>
            <person name="de Hoog S."/>
            <person name="da Silveira J.F."/>
            <person name="Henrissat B."/>
            <person name="Nino-Vega G.A."/>
            <person name="Cisalpino P.S."/>
            <person name="Mora-Montes H.M."/>
            <person name="Almeida S.R."/>
            <person name="Stajich J.E."/>
            <person name="Lopes-Bezerra L.M."/>
            <person name="Vasconcelos A.T."/>
            <person name="Felipe M.S."/>
        </authorList>
    </citation>
    <scope>NUCLEOTIDE SEQUENCE [LARGE SCALE GENOMIC DNA]</scope>
    <source>
        <strain evidence="2 3">5110</strain>
    </source>
</reference>
<dbReference type="Proteomes" id="UP000031575">
    <property type="component" value="Unassembled WGS sequence"/>
</dbReference>
<sequence length="282" mass="31197">MKLPLFLTLSWAVSCLASMGAGPYQTVYIWYAYQMELQLYGIGNTQILAHCRGSGAGGSCAFDEFLRDLDGNKAQKKTVWKGSTDVGMVTDFDVDSVAKKLVDANYGSYYDLKTLMPAVIPDTGSARPSLGEMMLPIADRVNQVRKDAAARGVDIAARLDKMKLSLDRVLAYRIAEQEARTIPNLKEYMKKQRSMPMYKLVLKDPPPTKPDGTPYDSIDMDRTVADNKALHDSITRGNLLDDMKKFIIGELNLSGKGIKAQLNHYVAINAIQECIGRLNANC</sequence>
<feature type="signal peptide" evidence="1">
    <location>
        <begin position="1"/>
        <end position="17"/>
    </location>
</feature>
<accession>A0A0C2ESX5</accession>
<keyword evidence="1" id="KW-0732">Signal</keyword>
<dbReference type="GeneID" id="63680833"/>
<protein>
    <submittedName>
        <fullName evidence="2">Uncharacterized protein</fullName>
    </submittedName>
</protein>
<dbReference type="AlphaFoldDB" id="A0A0C2ESX5"/>
<dbReference type="VEuPathDB" id="FungiDB:SPBR_07658"/>
<dbReference type="EMBL" id="AWTV01000009">
    <property type="protein sequence ID" value="KIH89499.1"/>
    <property type="molecule type" value="Genomic_DNA"/>
</dbReference>
<gene>
    <name evidence="2" type="ORF">SPBR_07658</name>
</gene>
<dbReference type="HOGENOM" id="CLU_1001075_0_0_1"/>
<proteinExistence type="predicted"/>
<comment type="caution">
    <text evidence="2">The sequence shown here is derived from an EMBL/GenBank/DDBJ whole genome shotgun (WGS) entry which is preliminary data.</text>
</comment>
<dbReference type="PROSITE" id="PS51257">
    <property type="entry name" value="PROKAR_LIPOPROTEIN"/>
    <property type="match status" value="1"/>
</dbReference>
<evidence type="ECO:0000313" key="3">
    <source>
        <dbReference type="Proteomes" id="UP000031575"/>
    </source>
</evidence>
<dbReference type="RefSeq" id="XP_040617509.1">
    <property type="nucleotide sequence ID" value="XM_040765912.1"/>
</dbReference>
<evidence type="ECO:0000313" key="2">
    <source>
        <dbReference type="EMBL" id="KIH89499.1"/>
    </source>
</evidence>
<name>A0A0C2ESX5_9PEZI</name>
<organism evidence="2 3">
    <name type="scientific">Sporothrix brasiliensis 5110</name>
    <dbReference type="NCBI Taxonomy" id="1398154"/>
    <lineage>
        <taxon>Eukaryota</taxon>
        <taxon>Fungi</taxon>
        <taxon>Dikarya</taxon>
        <taxon>Ascomycota</taxon>
        <taxon>Pezizomycotina</taxon>
        <taxon>Sordariomycetes</taxon>
        <taxon>Sordariomycetidae</taxon>
        <taxon>Ophiostomatales</taxon>
        <taxon>Ophiostomataceae</taxon>
        <taxon>Sporothrix</taxon>
    </lineage>
</organism>
<evidence type="ECO:0000256" key="1">
    <source>
        <dbReference type="SAM" id="SignalP"/>
    </source>
</evidence>